<evidence type="ECO:0000313" key="2">
    <source>
        <dbReference type="EMBL" id="PON46500.1"/>
    </source>
</evidence>
<name>A0A2P5BCI1_PARAD</name>
<gene>
    <name evidence="2" type="ORF">PanWU01x14_251460</name>
</gene>
<feature type="region of interest" description="Disordered" evidence="1">
    <location>
        <begin position="46"/>
        <end position="81"/>
    </location>
</feature>
<dbReference type="EMBL" id="JXTB01000310">
    <property type="protein sequence ID" value="PON46500.1"/>
    <property type="molecule type" value="Genomic_DNA"/>
</dbReference>
<accession>A0A2P5BCI1</accession>
<protein>
    <submittedName>
        <fullName evidence="2">Uncharacterized protein</fullName>
    </submittedName>
</protein>
<evidence type="ECO:0000256" key="1">
    <source>
        <dbReference type="SAM" id="MobiDB-lite"/>
    </source>
</evidence>
<feature type="compositionally biased region" description="Basic and acidic residues" evidence="1">
    <location>
        <begin position="46"/>
        <end position="62"/>
    </location>
</feature>
<evidence type="ECO:0000313" key="3">
    <source>
        <dbReference type="Proteomes" id="UP000237105"/>
    </source>
</evidence>
<reference evidence="3" key="1">
    <citation type="submission" date="2016-06" db="EMBL/GenBank/DDBJ databases">
        <title>Parallel loss of symbiosis genes in relatives of nitrogen-fixing non-legume Parasponia.</title>
        <authorList>
            <person name="Van Velzen R."/>
            <person name="Holmer R."/>
            <person name="Bu F."/>
            <person name="Rutten L."/>
            <person name="Van Zeijl A."/>
            <person name="Liu W."/>
            <person name="Santuari L."/>
            <person name="Cao Q."/>
            <person name="Sharma T."/>
            <person name="Shen D."/>
            <person name="Roswanjaya Y."/>
            <person name="Wardhani T."/>
            <person name="Kalhor M.S."/>
            <person name="Jansen J."/>
            <person name="Van den Hoogen J."/>
            <person name="Gungor B."/>
            <person name="Hartog M."/>
            <person name="Hontelez J."/>
            <person name="Verver J."/>
            <person name="Yang W.-C."/>
            <person name="Schijlen E."/>
            <person name="Repin R."/>
            <person name="Schilthuizen M."/>
            <person name="Schranz E."/>
            <person name="Heidstra R."/>
            <person name="Miyata K."/>
            <person name="Fedorova E."/>
            <person name="Kohlen W."/>
            <person name="Bisseling T."/>
            <person name="Smit S."/>
            <person name="Geurts R."/>
        </authorList>
    </citation>
    <scope>NUCLEOTIDE SEQUENCE [LARGE SCALE GENOMIC DNA]</scope>
    <source>
        <strain evidence="3">cv. WU1-14</strain>
    </source>
</reference>
<sequence length="178" mass="19641">MVSDFGGSWRSVTALKRCNEASQQSSWLDSSPASFSSFGWHSAESELETRERERERGREDHISGGGSSYQARKHLRPTTSTGALKEGRTSKVFNEISKSGIVIVVVFNPPKPLLPTLSSKAKLSIGWAIIKVVKAEIGDPRNFLVRVHKLLCLSLSEAFLAPRCYSSINISSMIFGPW</sequence>
<proteinExistence type="predicted"/>
<keyword evidence="3" id="KW-1185">Reference proteome</keyword>
<comment type="caution">
    <text evidence="2">The sequence shown here is derived from an EMBL/GenBank/DDBJ whole genome shotgun (WGS) entry which is preliminary data.</text>
</comment>
<organism evidence="2 3">
    <name type="scientific">Parasponia andersonii</name>
    <name type="common">Sponia andersonii</name>
    <dbReference type="NCBI Taxonomy" id="3476"/>
    <lineage>
        <taxon>Eukaryota</taxon>
        <taxon>Viridiplantae</taxon>
        <taxon>Streptophyta</taxon>
        <taxon>Embryophyta</taxon>
        <taxon>Tracheophyta</taxon>
        <taxon>Spermatophyta</taxon>
        <taxon>Magnoliopsida</taxon>
        <taxon>eudicotyledons</taxon>
        <taxon>Gunneridae</taxon>
        <taxon>Pentapetalae</taxon>
        <taxon>rosids</taxon>
        <taxon>fabids</taxon>
        <taxon>Rosales</taxon>
        <taxon>Cannabaceae</taxon>
        <taxon>Parasponia</taxon>
    </lineage>
</organism>
<dbReference type="Proteomes" id="UP000237105">
    <property type="component" value="Unassembled WGS sequence"/>
</dbReference>
<dbReference type="AlphaFoldDB" id="A0A2P5BCI1"/>